<dbReference type="GO" id="GO:0006178">
    <property type="term" value="P:guanine salvage"/>
    <property type="evidence" value="ECO:0007669"/>
    <property type="project" value="TreeGrafter"/>
</dbReference>
<dbReference type="SUPFAM" id="SSF53271">
    <property type="entry name" value="PRTase-like"/>
    <property type="match status" value="1"/>
</dbReference>
<sequence>MGLKSGASIIKTEEQIQAMVEQVADQIFKDYGNEELVIIILLNGGMFFAVDLSRALERRRTSRSLYIDTMSVSSWPDNRPANEVRILKDISYQISGRHVLVVDEVADTRRTLEKVKSHLWVKKPKSLKIAVAVDKTGENLRPKVRLDYVGFPELEGYLVGYGMDDRGTGRGLVHIERKI</sequence>
<name>A0A0G0VEZ4_9BACT</name>
<evidence type="ECO:0000259" key="3">
    <source>
        <dbReference type="Pfam" id="PF00156"/>
    </source>
</evidence>
<keyword evidence="4" id="KW-0328">Glycosyltransferase</keyword>
<dbReference type="PANTHER" id="PTHR43340:SF1">
    <property type="entry name" value="HYPOXANTHINE PHOSPHORIBOSYLTRANSFERASE"/>
    <property type="match status" value="1"/>
</dbReference>
<dbReference type="CDD" id="cd06223">
    <property type="entry name" value="PRTases_typeI"/>
    <property type="match status" value="1"/>
</dbReference>
<dbReference type="Pfam" id="PF00156">
    <property type="entry name" value="Pribosyltran"/>
    <property type="match status" value="1"/>
</dbReference>
<proteinExistence type="predicted"/>
<evidence type="ECO:0000313" key="4">
    <source>
        <dbReference type="EMBL" id="KKR99469.1"/>
    </source>
</evidence>
<keyword evidence="4" id="KW-0808">Transferase</keyword>
<dbReference type="GO" id="GO:0000287">
    <property type="term" value="F:magnesium ion binding"/>
    <property type="evidence" value="ECO:0007669"/>
    <property type="project" value="TreeGrafter"/>
</dbReference>
<dbReference type="GO" id="GO:0004422">
    <property type="term" value="F:hypoxanthine phosphoribosyltransferase activity"/>
    <property type="evidence" value="ECO:0007669"/>
    <property type="project" value="TreeGrafter"/>
</dbReference>
<comment type="caution">
    <text evidence="4">The sequence shown here is derived from an EMBL/GenBank/DDBJ whole genome shotgun (WGS) entry which is preliminary data.</text>
</comment>
<dbReference type="EMBL" id="LCAV01000006">
    <property type="protein sequence ID" value="KKR99469.1"/>
    <property type="molecule type" value="Genomic_DNA"/>
</dbReference>
<evidence type="ECO:0000256" key="2">
    <source>
        <dbReference type="ARBA" id="ARBA00049402"/>
    </source>
</evidence>
<comment type="catalytic activity">
    <reaction evidence="2">
        <text>IMP + diphosphate = hypoxanthine + 5-phospho-alpha-D-ribose 1-diphosphate</text>
        <dbReference type="Rhea" id="RHEA:17973"/>
        <dbReference type="ChEBI" id="CHEBI:17368"/>
        <dbReference type="ChEBI" id="CHEBI:33019"/>
        <dbReference type="ChEBI" id="CHEBI:58017"/>
        <dbReference type="ChEBI" id="CHEBI:58053"/>
        <dbReference type="EC" id="2.4.2.8"/>
    </reaction>
    <physiologicalReaction direction="right-to-left" evidence="2">
        <dbReference type="Rhea" id="RHEA:17975"/>
    </physiologicalReaction>
</comment>
<dbReference type="GO" id="GO:0046100">
    <property type="term" value="P:hypoxanthine metabolic process"/>
    <property type="evidence" value="ECO:0007669"/>
    <property type="project" value="TreeGrafter"/>
</dbReference>
<gene>
    <name evidence="4" type="ORF">UU49_C0006G0025</name>
</gene>
<dbReference type="PANTHER" id="PTHR43340">
    <property type="entry name" value="HYPOXANTHINE-GUANINE PHOSPHORIBOSYLTRANSFERASE"/>
    <property type="match status" value="1"/>
</dbReference>
<accession>A0A0G0VEZ4</accession>
<evidence type="ECO:0000256" key="1">
    <source>
        <dbReference type="ARBA" id="ARBA00048811"/>
    </source>
</evidence>
<dbReference type="AlphaFoldDB" id="A0A0G0VEZ4"/>
<dbReference type="InterPro" id="IPR000836">
    <property type="entry name" value="PRTase_dom"/>
</dbReference>
<dbReference type="Gene3D" id="3.40.50.2020">
    <property type="match status" value="1"/>
</dbReference>
<dbReference type="STRING" id="1619048.UU49_C0006G0025"/>
<organism evidence="4 5">
    <name type="scientific">Candidatus Magasanikbacteria bacterium GW2011_GWC2_41_17</name>
    <dbReference type="NCBI Taxonomy" id="1619048"/>
    <lineage>
        <taxon>Bacteria</taxon>
        <taxon>Candidatus Magasanikiibacteriota</taxon>
    </lineage>
</organism>
<evidence type="ECO:0000313" key="5">
    <source>
        <dbReference type="Proteomes" id="UP000034108"/>
    </source>
</evidence>
<dbReference type="GO" id="GO:0032263">
    <property type="term" value="P:GMP salvage"/>
    <property type="evidence" value="ECO:0007669"/>
    <property type="project" value="TreeGrafter"/>
</dbReference>
<dbReference type="InterPro" id="IPR050408">
    <property type="entry name" value="HGPRT"/>
</dbReference>
<feature type="domain" description="Phosphoribosyltransferase" evidence="3">
    <location>
        <begin position="10"/>
        <end position="163"/>
    </location>
</feature>
<dbReference type="Proteomes" id="UP000034108">
    <property type="component" value="Unassembled WGS sequence"/>
</dbReference>
<dbReference type="InterPro" id="IPR029057">
    <property type="entry name" value="PRTase-like"/>
</dbReference>
<comment type="catalytic activity">
    <reaction evidence="1">
        <text>GMP + diphosphate = guanine + 5-phospho-alpha-D-ribose 1-diphosphate</text>
        <dbReference type="Rhea" id="RHEA:25424"/>
        <dbReference type="ChEBI" id="CHEBI:16235"/>
        <dbReference type="ChEBI" id="CHEBI:33019"/>
        <dbReference type="ChEBI" id="CHEBI:58017"/>
        <dbReference type="ChEBI" id="CHEBI:58115"/>
        <dbReference type="EC" id="2.4.2.8"/>
    </reaction>
    <physiologicalReaction direction="right-to-left" evidence="1">
        <dbReference type="Rhea" id="RHEA:25426"/>
    </physiologicalReaction>
</comment>
<reference evidence="4 5" key="1">
    <citation type="journal article" date="2015" name="Nature">
        <title>rRNA introns, odd ribosomes, and small enigmatic genomes across a large radiation of phyla.</title>
        <authorList>
            <person name="Brown C.T."/>
            <person name="Hug L.A."/>
            <person name="Thomas B.C."/>
            <person name="Sharon I."/>
            <person name="Castelle C.J."/>
            <person name="Singh A."/>
            <person name="Wilkins M.J."/>
            <person name="Williams K.H."/>
            <person name="Banfield J.F."/>
        </authorList>
    </citation>
    <scope>NUCLEOTIDE SEQUENCE [LARGE SCALE GENOMIC DNA]</scope>
</reference>
<dbReference type="GO" id="GO:0032264">
    <property type="term" value="P:IMP salvage"/>
    <property type="evidence" value="ECO:0007669"/>
    <property type="project" value="TreeGrafter"/>
</dbReference>
<protein>
    <submittedName>
        <fullName evidence="4">Hypoxanthine phosphoribosyltransferase</fullName>
    </submittedName>
</protein>
<dbReference type="GO" id="GO:0005829">
    <property type="term" value="C:cytosol"/>
    <property type="evidence" value="ECO:0007669"/>
    <property type="project" value="TreeGrafter"/>
</dbReference>